<gene>
    <name evidence="1" type="ORF">ACJMK2_017337</name>
</gene>
<dbReference type="AlphaFoldDB" id="A0ABD3UWK0"/>
<evidence type="ECO:0000313" key="2">
    <source>
        <dbReference type="Proteomes" id="UP001634394"/>
    </source>
</evidence>
<comment type="caution">
    <text evidence="1">The sequence shown here is derived from an EMBL/GenBank/DDBJ whole genome shotgun (WGS) entry which is preliminary data.</text>
</comment>
<proteinExistence type="predicted"/>
<protein>
    <submittedName>
        <fullName evidence="1">Uncharacterized protein</fullName>
    </submittedName>
</protein>
<sequence>KKPLRNSNFTVASQERTKTESSFQEYADLEISTLIPLSSFLQASNIKEVFSVPFKSVVGDGEDPISHCHGDMVEGKDLEYNNMRSISSSLLSAYSLKSARKTIKTAHVHVNKDIKDGNDKSSAKSYKGTWCCHFDRENKQAVYLDETCKRTRKKSTKEHVSQNNDTFMYIKHKKGLNARSPSSKHKWNMEISWY</sequence>
<dbReference type="Proteomes" id="UP001634394">
    <property type="component" value="Unassembled WGS sequence"/>
</dbReference>
<feature type="non-terminal residue" evidence="1">
    <location>
        <position position="1"/>
    </location>
</feature>
<name>A0ABD3UWK0_SINWO</name>
<keyword evidence="2" id="KW-1185">Reference proteome</keyword>
<feature type="non-terminal residue" evidence="1">
    <location>
        <position position="194"/>
    </location>
</feature>
<reference evidence="1 2" key="1">
    <citation type="submission" date="2024-11" db="EMBL/GenBank/DDBJ databases">
        <title>Chromosome-level genome assembly of the freshwater bivalve Anodonta woodiana.</title>
        <authorList>
            <person name="Chen X."/>
        </authorList>
    </citation>
    <scope>NUCLEOTIDE SEQUENCE [LARGE SCALE GENOMIC DNA]</scope>
    <source>
        <strain evidence="1">MN2024</strain>
        <tissue evidence="1">Gills</tissue>
    </source>
</reference>
<dbReference type="EMBL" id="JBJQND010000015">
    <property type="protein sequence ID" value="KAL3853836.1"/>
    <property type="molecule type" value="Genomic_DNA"/>
</dbReference>
<evidence type="ECO:0000313" key="1">
    <source>
        <dbReference type="EMBL" id="KAL3853836.1"/>
    </source>
</evidence>
<accession>A0ABD3UWK0</accession>
<organism evidence="1 2">
    <name type="scientific">Sinanodonta woodiana</name>
    <name type="common">Chinese pond mussel</name>
    <name type="synonym">Anodonta woodiana</name>
    <dbReference type="NCBI Taxonomy" id="1069815"/>
    <lineage>
        <taxon>Eukaryota</taxon>
        <taxon>Metazoa</taxon>
        <taxon>Spiralia</taxon>
        <taxon>Lophotrochozoa</taxon>
        <taxon>Mollusca</taxon>
        <taxon>Bivalvia</taxon>
        <taxon>Autobranchia</taxon>
        <taxon>Heteroconchia</taxon>
        <taxon>Palaeoheterodonta</taxon>
        <taxon>Unionida</taxon>
        <taxon>Unionoidea</taxon>
        <taxon>Unionidae</taxon>
        <taxon>Unioninae</taxon>
        <taxon>Sinanodonta</taxon>
    </lineage>
</organism>